<evidence type="ECO:0000256" key="4">
    <source>
        <dbReference type="ARBA" id="ARBA00022728"/>
    </source>
</evidence>
<gene>
    <name evidence="11" type="ordered locus">Ecym_7220</name>
</gene>
<organism evidence="11 12">
    <name type="scientific">Eremothecium cymbalariae (strain CBS 270.75 / DBVPG 7215 / KCTC 17166 / NRRL Y-17582)</name>
    <name type="common">Yeast</name>
    <dbReference type="NCBI Taxonomy" id="931890"/>
    <lineage>
        <taxon>Eukaryota</taxon>
        <taxon>Fungi</taxon>
        <taxon>Dikarya</taxon>
        <taxon>Ascomycota</taxon>
        <taxon>Saccharomycotina</taxon>
        <taxon>Saccharomycetes</taxon>
        <taxon>Saccharomycetales</taxon>
        <taxon>Saccharomycetaceae</taxon>
        <taxon>Eremothecium</taxon>
    </lineage>
</organism>
<evidence type="ECO:0000313" key="12">
    <source>
        <dbReference type="Proteomes" id="UP000006790"/>
    </source>
</evidence>
<keyword evidence="7" id="KW-0862">Zinc</keyword>
<evidence type="ECO:0000313" key="11">
    <source>
        <dbReference type="EMBL" id="AET41066.1"/>
    </source>
</evidence>
<dbReference type="InterPro" id="IPR021715">
    <property type="entry name" value="Slu7_dom"/>
</dbReference>
<dbReference type="InParanoid" id="G8JW51"/>
<dbReference type="InterPro" id="IPR036875">
    <property type="entry name" value="Znf_CCHC_sf"/>
</dbReference>
<keyword evidence="7" id="KW-0479">Metal-binding</keyword>
<evidence type="ECO:0000256" key="6">
    <source>
        <dbReference type="ARBA" id="ARBA00023242"/>
    </source>
</evidence>
<keyword evidence="3 8" id="KW-0507">mRNA processing</keyword>
<comment type="function">
    <text evidence="8">Involved in pre-mRNA splicing.</text>
</comment>
<evidence type="ECO:0000256" key="5">
    <source>
        <dbReference type="ARBA" id="ARBA00023187"/>
    </source>
</evidence>
<dbReference type="HOGENOM" id="CLU_072877_0_0_1"/>
<dbReference type="OMA" id="KSKMFRR"/>
<evidence type="ECO:0000256" key="3">
    <source>
        <dbReference type="ARBA" id="ARBA00022664"/>
    </source>
</evidence>
<feature type="region of interest" description="Disordered" evidence="9">
    <location>
        <begin position="305"/>
        <end position="338"/>
    </location>
</feature>
<keyword evidence="12" id="KW-1185">Reference proteome</keyword>
<reference evidence="12" key="1">
    <citation type="journal article" date="2012" name="G3 (Bethesda)">
        <title>Pichia sorbitophila, an interspecies yeast hybrid reveals early steps of genome resolution following polyploidization.</title>
        <authorList>
            <person name="Leh Louis V."/>
            <person name="Despons L."/>
            <person name="Friedrich A."/>
            <person name="Martin T."/>
            <person name="Durrens P."/>
            <person name="Casaregola S."/>
            <person name="Neuveglise C."/>
            <person name="Fairhead C."/>
            <person name="Marck C."/>
            <person name="Cruz J.A."/>
            <person name="Straub M.L."/>
            <person name="Kugler V."/>
            <person name="Sacerdot C."/>
            <person name="Uzunov Z."/>
            <person name="Thierry A."/>
            <person name="Weiss S."/>
            <person name="Bleykasten C."/>
            <person name="De Montigny J."/>
            <person name="Jacques N."/>
            <person name="Jung P."/>
            <person name="Lemaire M."/>
            <person name="Mallet S."/>
            <person name="Morel G."/>
            <person name="Richard G.F."/>
            <person name="Sarkar A."/>
            <person name="Savel G."/>
            <person name="Schacherer J."/>
            <person name="Seret M.L."/>
            <person name="Talla E."/>
            <person name="Samson G."/>
            <person name="Jubin C."/>
            <person name="Poulain J."/>
            <person name="Vacherie B."/>
            <person name="Barbe V."/>
            <person name="Pelletier E."/>
            <person name="Sherman D.J."/>
            <person name="Westhof E."/>
            <person name="Weissenbach J."/>
            <person name="Baret P.V."/>
            <person name="Wincker P."/>
            <person name="Gaillardin C."/>
            <person name="Dujon B."/>
            <person name="Souciet J.L."/>
        </authorList>
    </citation>
    <scope>NUCLEOTIDE SEQUENCE [LARGE SCALE GENOMIC DNA]</scope>
    <source>
        <strain evidence="12">CBS 270.75 / DBVPG 7215 / KCTC 17166 / NRRL Y-17582</strain>
    </source>
</reference>
<dbReference type="GO" id="GO:0030628">
    <property type="term" value="F:pre-mRNA 3'-splice site binding"/>
    <property type="evidence" value="ECO:0007669"/>
    <property type="project" value="UniProtKB-UniRule"/>
</dbReference>
<dbReference type="RefSeq" id="XP_003647883.1">
    <property type="nucleotide sequence ID" value="XM_003647835.1"/>
</dbReference>
<evidence type="ECO:0000259" key="10">
    <source>
        <dbReference type="PROSITE" id="PS50158"/>
    </source>
</evidence>
<dbReference type="KEGG" id="erc:Ecym_7220"/>
<evidence type="ECO:0000256" key="9">
    <source>
        <dbReference type="SAM" id="MobiDB-lite"/>
    </source>
</evidence>
<keyword evidence="7" id="KW-0863">Zinc-finger</keyword>
<dbReference type="STRING" id="931890.G8JW51"/>
<dbReference type="AlphaFoldDB" id="G8JW51"/>
<dbReference type="Pfam" id="PF11708">
    <property type="entry name" value="Slu7"/>
    <property type="match status" value="1"/>
</dbReference>
<dbReference type="Proteomes" id="UP000006790">
    <property type="component" value="Chromosome 7"/>
</dbReference>
<dbReference type="FunCoup" id="G8JW51">
    <property type="interactions" value="511"/>
</dbReference>
<proteinExistence type="inferred from homology"/>
<evidence type="ECO:0000256" key="1">
    <source>
        <dbReference type="ARBA" id="ARBA00004123"/>
    </source>
</evidence>
<feature type="domain" description="CCHC-type" evidence="10">
    <location>
        <begin position="72"/>
        <end position="86"/>
    </location>
</feature>
<keyword evidence="6 8" id="KW-0539">Nucleus</keyword>
<comment type="subcellular location">
    <subcellularLocation>
        <location evidence="1 8">Nucleus</location>
    </subcellularLocation>
</comment>
<evidence type="ECO:0000256" key="8">
    <source>
        <dbReference type="RuleBase" id="RU367071"/>
    </source>
</evidence>
<dbReference type="OrthoDB" id="249612at2759"/>
<dbReference type="GO" id="GO:0005681">
    <property type="term" value="C:spliceosomal complex"/>
    <property type="evidence" value="ECO:0007669"/>
    <property type="project" value="UniProtKB-UniRule"/>
</dbReference>
<comment type="similarity">
    <text evidence="2 8">Belongs to the SLU7 family.</text>
</comment>
<accession>G8JW51</accession>
<dbReference type="EMBL" id="CP002503">
    <property type="protein sequence ID" value="AET41066.1"/>
    <property type="molecule type" value="Genomic_DNA"/>
</dbReference>
<keyword evidence="5 8" id="KW-0508">mRNA splicing</keyword>
<dbReference type="PROSITE" id="PS50158">
    <property type="entry name" value="ZF_CCHC"/>
    <property type="match status" value="1"/>
</dbReference>
<dbReference type="PANTHER" id="PTHR12942:SF2">
    <property type="entry name" value="PRE-MRNA-SPLICING FACTOR SLU7"/>
    <property type="match status" value="1"/>
</dbReference>
<dbReference type="GeneID" id="11469459"/>
<feature type="region of interest" description="Disordered" evidence="9">
    <location>
        <begin position="90"/>
        <end position="118"/>
    </location>
</feature>
<feature type="compositionally biased region" description="Basic and acidic residues" evidence="9">
    <location>
        <begin position="317"/>
        <end position="338"/>
    </location>
</feature>
<name>G8JW51_ERECY</name>
<dbReference type="PANTHER" id="PTHR12942">
    <property type="entry name" value="STEP II SPLICING FACTOR SLU7"/>
    <property type="match status" value="1"/>
</dbReference>
<evidence type="ECO:0000256" key="2">
    <source>
        <dbReference type="ARBA" id="ARBA00007203"/>
    </source>
</evidence>
<sequence length="338" mass="38094">MVENKHIPKYIRDRPWYIGSEDKEDGGDYLGHHRIDEGQGPIDYSLPKLGNDISDKFLIVGNKRRGKGVGGKCCNCGSLGHEKRDCLERPRKQRRGTEDISKQEEGAGKGEERAEEFKVRDESGLNFDAKRDRWFGYDDSGYNEMIKRSWLKRNAEDTGGAQDKAVVDFDVQIERYKLGLVDDTKSDDIGSGATSDNAPSIRLREDKAKYLNDLNSEELKYDPKSRLYKDKDLGEVDPKTKMFHRHLKGESVQLVNLGKKVRESASKAGIRDDTRNINKPDHVLAANPTKYEILLMMGTKGTADLAVSGNMQGTDRPPLKRSDTEETNVDTKQKGPTD</sequence>
<dbReference type="GO" id="GO:0008270">
    <property type="term" value="F:zinc ion binding"/>
    <property type="evidence" value="ECO:0007669"/>
    <property type="project" value="UniProtKB-KW"/>
</dbReference>
<comment type="subunit">
    <text evidence="8">Associated with the spliceosome.</text>
</comment>
<dbReference type="eggNOG" id="KOG2560">
    <property type="taxonomic scope" value="Eukaryota"/>
</dbReference>
<dbReference type="InterPro" id="IPR039974">
    <property type="entry name" value="Splicing_factor_SLU7"/>
</dbReference>
<evidence type="ECO:0000256" key="7">
    <source>
        <dbReference type="PROSITE-ProRule" id="PRU00047"/>
    </source>
</evidence>
<protein>
    <recommendedName>
        <fullName evidence="8">Pre-mRNA-splicing factor SLU7</fullName>
    </recommendedName>
</protein>
<dbReference type="GO" id="GO:0000398">
    <property type="term" value="P:mRNA splicing, via spliceosome"/>
    <property type="evidence" value="ECO:0007669"/>
    <property type="project" value="UniProtKB-UniRule"/>
</dbReference>
<keyword evidence="4 8" id="KW-0747">Spliceosome</keyword>
<dbReference type="SUPFAM" id="SSF57756">
    <property type="entry name" value="Retrovirus zinc finger-like domains"/>
    <property type="match status" value="1"/>
</dbReference>
<dbReference type="InterPro" id="IPR001878">
    <property type="entry name" value="Znf_CCHC"/>
</dbReference>